<evidence type="ECO:0000259" key="13">
    <source>
        <dbReference type="Pfam" id="PF23598"/>
    </source>
</evidence>
<dbReference type="OrthoDB" id="646178at2759"/>
<dbReference type="FunFam" id="3.40.50.300:FF:001091">
    <property type="entry name" value="Probable disease resistance protein At1g61300"/>
    <property type="match status" value="2"/>
</dbReference>
<proteinExistence type="inferred from homology"/>
<keyword evidence="5" id="KW-0433">Leucine-rich repeat</keyword>
<reference evidence="14 15" key="1">
    <citation type="submission" date="2019-05" db="EMBL/GenBank/DDBJ databases">
        <title>Mikania micrantha, genome provides insights into the molecular mechanism of rapid growth.</title>
        <authorList>
            <person name="Liu B."/>
        </authorList>
    </citation>
    <scope>NUCLEOTIDE SEQUENCE [LARGE SCALE GENOMIC DNA]</scope>
    <source>
        <strain evidence="14">NLD-2019</strain>
        <tissue evidence="14">Leaf</tissue>
    </source>
</reference>
<dbReference type="SUPFAM" id="SSF56672">
    <property type="entry name" value="DNA/RNA polymerases"/>
    <property type="match status" value="1"/>
</dbReference>
<evidence type="ECO:0000313" key="14">
    <source>
        <dbReference type="EMBL" id="KAD4982091.1"/>
    </source>
</evidence>
<evidence type="ECO:0000259" key="12">
    <source>
        <dbReference type="Pfam" id="PF23559"/>
    </source>
</evidence>
<feature type="domain" description="Disease resistance protein winged helix" evidence="12">
    <location>
        <begin position="172"/>
        <end position="227"/>
    </location>
</feature>
<name>A0A5N6NLC1_9ASTR</name>
<feature type="domain" description="NB-ARC" evidence="11">
    <location>
        <begin position="5"/>
        <end position="153"/>
    </location>
</feature>
<evidence type="ECO:0000256" key="7">
    <source>
        <dbReference type="ARBA" id="ARBA00022737"/>
    </source>
</evidence>
<dbReference type="PRINTS" id="PR00364">
    <property type="entry name" value="DISEASERSIST"/>
</dbReference>
<dbReference type="InterPro" id="IPR042197">
    <property type="entry name" value="Apaf_helical"/>
</dbReference>
<keyword evidence="7" id="KW-0677">Repeat</keyword>
<accession>A0A5N6NLC1</accession>
<dbReference type="Gene3D" id="1.20.5.4130">
    <property type="match status" value="1"/>
</dbReference>
<dbReference type="Pfam" id="PF23559">
    <property type="entry name" value="WHD_DRP"/>
    <property type="match status" value="2"/>
</dbReference>
<dbReference type="Gene3D" id="3.30.70.270">
    <property type="match status" value="1"/>
</dbReference>
<dbReference type="Gene3D" id="3.80.10.10">
    <property type="entry name" value="Ribonuclease Inhibitor"/>
    <property type="match status" value="3"/>
</dbReference>
<gene>
    <name evidence="14" type="ORF">E3N88_18762</name>
</gene>
<dbReference type="Gene3D" id="1.10.10.10">
    <property type="entry name" value="Winged helix-like DNA-binding domain superfamily/Winged helix DNA-binding domain"/>
    <property type="match status" value="1"/>
</dbReference>
<feature type="domain" description="NB-ARC" evidence="11">
    <location>
        <begin position="791"/>
        <end position="959"/>
    </location>
</feature>
<keyword evidence="4" id="KW-0963">Cytoplasm</keyword>
<dbReference type="InterPro" id="IPR055414">
    <property type="entry name" value="LRR_R13L4/SHOC2-like"/>
</dbReference>
<evidence type="ECO:0000256" key="8">
    <source>
        <dbReference type="ARBA" id="ARBA00022741"/>
    </source>
</evidence>
<dbReference type="PANTHER" id="PTHR23155">
    <property type="entry name" value="DISEASE RESISTANCE PROTEIN RP"/>
    <property type="match status" value="1"/>
</dbReference>
<dbReference type="InterPro" id="IPR002182">
    <property type="entry name" value="NB-ARC"/>
</dbReference>
<comment type="similarity">
    <text evidence="3">Belongs to the disease resistance NB-LRR family.</text>
</comment>
<dbReference type="Pfam" id="PF00931">
    <property type="entry name" value="NB-ARC"/>
    <property type="match status" value="2"/>
</dbReference>
<keyword evidence="10" id="KW-0067">ATP-binding</keyword>
<evidence type="ECO:0000256" key="5">
    <source>
        <dbReference type="ARBA" id="ARBA00022614"/>
    </source>
</evidence>
<dbReference type="Gene3D" id="3.10.10.10">
    <property type="entry name" value="HIV Type 1 Reverse Transcriptase, subunit A, domain 1"/>
    <property type="match status" value="1"/>
</dbReference>
<dbReference type="InterPro" id="IPR044974">
    <property type="entry name" value="Disease_R_plants"/>
</dbReference>
<dbReference type="GO" id="GO:0051607">
    <property type="term" value="P:defense response to virus"/>
    <property type="evidence" value="ECO:0007669"/>
    <property type="project" value="UniProtKB-ARBA"/>
</dbReference>
<dbReference type="InterPro" id="IPR032675">
    <property type="entry name" value="LRR_dom_sf"/>
</dbReference>
<dbReference type="InterPro" id="IPR058922">
    <property type="entry name" value="WHD_DRP"/>
</dbReference>
<protein>
    <recommendedName>
        <fullName evidence="16">NB-ARC domain-containing protein</fullName>
    </recommendedName>
</protein>
<evidence type="ECO:0008006" key="16">
    <source>
        <dbReference type="Google" id="ProtNLM"/>
    </source>
</evidence>
<dbReference type="InterPro" id="IPR027417">
    <property type="entry name" value="P-loop_NTPase"/>
</dbReference>
<dbReference type="Pfam" id="PF23598">
    <property type="entry name" value="LRR_14"/>
    <property type="match status" value="1"/>
</dbReference>
<dbReference type="InterPro" id="IPR043128">
    <property type="entry name" value="Rev_trsase/Diguanyl_cyclase"/>
</dbReference>
<dbReference type="GO" id="GO:0043531">
    <property type="term" value="F:ADP binding"/>
    <property type="evidence" value="ECO:0007669"/>
    <property type="project" value="InterPro"/>
</dbReference>
<dbReference type="SUPFAM" id="SSF52058">
    <property type="entry name" value="L domain-like"/>
    <property type="match status" value="2"/>
</dbReference>
<dbReference type="Gene3D" id="1.10.8.430">
    <property type="entry name" value="Helical domain of apoptotic protease-activating factors"/>
    <property type="match status" value="1"/>
</dbReference>
<dbReference type="Proteomes" id="UP000326396">
    <property type="component" value="Linkage Group LG18"/>
</dbReference>
<evidence type="ECO:0000256" key="10">
    <source>
        <dbReference type="ARBA" id="ARBA00022840"/>
    </source>
</evidence>
<evidence type="ECO:0000256" key="6">
    <source>
        <dbReference type="ARBA" id="ARBA00022667"/>
    </source>
</evidence>
<dbReference type="FunFam" id="1.10.10.10:FF:000322">
    <property type="entry name" value="Probable disease resistance protein At1g63360"/>
    <property type="match status" value="1"/>
</dbReference>
<dbReference type="PANTHER" id="PTHR23155:SF1152">
    <property type="entry name" value="AAA+ ATPASE DOMAIN-CONTAINING PROTEIN"/>
    <property type="match status" value="1"/>
</dbReference>
<dbReference type="InterPro" id="IPR043502">
    <property type="entry name" value="DNA/RNA_pol_sf"/>
</dbReference>
<sequence length="1642" mass="189027">MEHRKKLDVVSVVGMGGIDKTTLATKVFNDGYVKYHFHVRVWVTVSQTYDKRDVMIQILESIHDEYLGGASDSWLRGLVHKRIIGKRYLIVIDDIWHIETWDNLKLFFPHGNNGSRILLTSRLSDVAKHATSDGLLHHLRCLNKEKGWELFFHQRVLAKESLREKFWVEIAYMTEGFIREDGNRSLEDIAEGYLMDPIDRNLVIVGDRRKSNGAVRYWKVHDLVRELSIRKAQEERFIIKTETQTSSSNFSKPLHKPVRMFIDKDPSIRDFPHQSSQNLSFRSLNDDFANYFVLFVLLRVLDLHKCSLKKFPKGVELLVHLRYLAICKSSEGFPSSICNLWGLQTLIYISDGSPTILPNNISDLLNLRHLLSYYPSRYRMKRYFILPSIEKPMNLQTFLDVKLGEEVLKLHYDAFVGSCWNTDVNHGFPRLTFLRLEWLNIKLWKVEITSFPCLEQLEINSCEDLEEIPPEIGEIPTLKRMKIHKCWPSVGESVRRIQEEQHDFGNYDLQILDMLARRDSRGGYCKLLGQGWRNSSPPSSSPESAPHVPAIVVPSHPMVTHAKIGIYTTSHKPLISIGLYSCLPSLEASTSKHAHWICSMDAKLSALRNNSTWTLVPRPPSQSLQMFMEKLKQLINCNDNPFINISSIMYARPQFHLLHQDLASIIQILYIDKHQDLQEHEKLDDLKKRFIYAAEEAQYIVDLFLSGVHIRNNGHFPKSKDFKRSLNLDDVCGSFEHVRVEFMSTRINNMKLDSSQRPEKTLNQSVAAVPRNSPGSKKIPDDIIIVGIDDDAKLIKDKLMEDRKKLDVVSVVGMGGIGKTTLATKVFNDAYVKYRFHVRVWVTVSQTYDKRHVLIQILESIHSQLDLGVASDSQLRELVHKQLMGKRYLIVIDDIWHIETWDDLKLFFPHNNNGSRILLTSRLTEVAKHATSDGLIHHLGYLNKEKGWELLCKKVFHGNECPEWSIKPGMQIVENCKGLPLAVAVIAGVLAKESWSEKFWVEIAYRTGSYIVGDHNGSIMETLALSYIHLPLHLRECFLYLGGFPEDFMFKVRWLILLWVAEGFIHEDGNRSSEDIAEGYLMDLIDRNLVNARYMSNSNGGVKACKVHDLVRELCLRKANEKGFIIKTKTQTSSHSSNVTTTSYKPVHMFIDKDPNILRFSYPSVRNLRSILCFNDFRSFSDDIANCFRSFVLLRVLDLRKCRLDDFPKGMELLVHLRYLAIWNASDSFPSSICNLWGLQTLIYIPLSEVVLPSNISDLVNLRHLLSNHPLSGRFDWKKSYFILPSIEKPMNLQTFSRVKFGDGVDFQTCFPCIKELGCGIYHGNNNDFKSFSYLEKLNLSTRYEQGHITLPTTLKILALSYCRLPWSEMSIIQSLPNLQVLKLHKLSFEGTCWNTDEHVFPHLKFLRLRSLDIKLWTADTTSFPCLKQLEIDICEGLEEIPFEIGEISTLELIKINCCRPSIGESVRRIQQDQHDYGNYDLKSGFHQVAMDEESIPWTAFITPEGLYECMKKSSDTCTSSEQCLVSREYIMKQIQEEIIQEDNGEAMGLDPPITWTKQYENGKPKGLISPSSENDKQRWAYRATGYGGPVLKVQYYASVQENGEYVTRDIFPTIIICQESKSKGVHQYRDFNGNNPPLSRL</sequence>
<keyword evidence="9" id="KW-0611">Plant defense</keyword>
<keyword evidence="6" id="KW-0381">Hypersensitive response</keyword>
<dbReference type="InterPro" id="IPR036388">
    <property type="entry name" value="WH-like_DNA-bd_sf"/>
</dbReference>
<evidence type="ECO:0000256" key="9">
    <source>
        <dbReference type="ARBA" id="ARBA00022821"/>
    </source>
</evidence>
<comment type="function">
    <text evidence="1">Confers resistance to late blight (Phytophthora infestans) races carrying the avirulence gene Avr1. Resistance proteins guard the plant against pathogens that contain an appropriate avirulence protein via an indirect interaction with this avirulence protein. That triggers a defense system including the hypersensitive response, which restricts the pathogen growth.</text>
</comment>
<evidence type="ECO:0000313" key="15">
    <source>
        <dbReference type="Proteomes" id="UP000326396"/>
    </source>
</evidence>
<evidence type="ECO:0000256" key="4">
    <source>
        <dbReference type="ARBA" id="ARBA00022490"/>
    </source>
</evidence>
<dbReference type="Gene3D" id="3.40.50.300">
    <property type="entry name" value="P-loop containing nucleotide triphosphate hydrolases"/>
    <property type="match status" value="2"/>
</dbReference>
<evidence type="ECO:0000259" key="11">
    <source>
        <dbReference type="Pfam" id="PF00931"/>
    </source>
</evidence>
<evidence type="ECO:0000256" key="1">
    <source>
        <dbReference type="ARBA" id="ARBA00002074"/>
    </source>
</evidence>
<dbReference type="GO" id="GO:0098542">
    <property type="term" value="P:defense response to other organism"/>
    <property type="evidence" value="ECO:0007669"/>
    <property type="project" value="TreeGrafter"/>
</dbReference>
<comment type="subcellular location">
    <subcellularLocation>
        <location evidence="2">Cytoplasm</location>
    </subcellularLocation>
</comment>
<organism evidence="14 15">
    <name type="scientific">Mikania micrantha</name>
    <name type="common">bitter vine</name>
    <dbReference type="NCBI Taxonomy" id="192012"/>
    <lineage>
        <taxon>Eukaryota</taxon>
        <taxon>Viridiplantae</taxon>
        <taxon>Streptophyta</taxon>
        <taxon>Embryophyta</taxon>
        <taxon>Tracheophyta</taxon>
        <taxon>Spermatophyta</taxon>
        <taxon>Magnoliopsida</taxon>
        <taxon>eudicotyledons</taxon>
        <taxon>Gunneridae</taxon>
        <taxon>Pentapetalae</taxon>
        <taxon>asterids</taxon>
        <taxon>campanulids</taxon>
        <taxon>Asterales</taxon>
        <taxon>Asteraceae</taxon>
        <taxon>Asteroideae</taxon>
        <taxon>Heliantheae alliance</taxon>
        <taxon>Eupatorieae</taxon>
        <taxon>Mikania</taxon>
    </lineage>
</organism>
<evidence type="ECO:0000256" key="3">
    <source>
        <dbReference type="ARBA" id="ARBA00008894"/>
    </source>
</evidence>
<keyword evidence="15" id="KW-1185">Reference proteome</keyword>
<feature type="domain" description="Disease resistance protein winged helix" evidence="12">
    <location>
        <begin position="1044"/>
        <end position="1114"/>
    </location>
</feature>
<comment type="caution">
    <text evidence="14">The sequence shown here is derived from an EMBL/GenBank/DDBJ whole genome shotgun (WGS) entry which is preliminary data.</text>
</comment>
<keyword evidence="8" id="KW-0547">Nucleotide-binding</keyword>
<dbReference type="SUPFAM" id="SSF52540">
    <property type="entry name" value="P-loop containing nucleoside triphosphate hydrolases"/>
    <property type="match status" value="2"/>
</dbReference>
<evidence type="ECO:0000256" key="2">
    <source>
        <dbReference type="ARBA" id="ARBA00004496"/>
    </source>
</evidence>
<dbReference type="GO" id="GO:0005524">
    <property type="term" value="F:ATP binding"/>
    <property type="evidence" value="ECO:0007669"/>
    <property type="project" value="UniProtKB-KW"/>
</dbReference>
<feature type="domain" description="Disease resistance R13L4/SHOC-2-like LRR" evidence="13">
    <location>
        <begin position="1184"/>
        <end position="1268"/>
    </location>
</feature>
<dbReference type="EMBL" id="SZYD01000010">
    <property type="protein sequence ID" value="KAD4982091.1"/>
    <property type="molecule type" value="Genomic_DNA"/>
</dbReference>